<reference evidence="1 2" key="1">
    <citation type="submission" date="2023-01" db="EMBL/GenBank/DDBJ databases">
        <authorList>
            <person name="Whitehead M."/>
        </authorList>
    </citation>
    <scope>NUCLEOTIDE SEQUENCE [LARGE SCALE GENOMIC DNA]</scope>
</reference>
<evidence type="ECO:0000313" key="2">
    <source>
        <dbReference type="Proteomes" id="UP001160148"/>
    </source>
</evidence>
<dbReference type="Proteomes" id="UP001160148">
    <property type="component" value="Unassembled WGS sequence"/>
</dbReference>
<sequence>MTDEEYNSRWDGVTRELWEDRQECFQTAVARLEYVGSTFNEQCRLDGLKTLCKVDVLAGFGYSAEAVDLFVSTLPLSMNPDLMIRKAEAAYDWRFFCHLSMWRYSYKD</sequence>
<organism evidence="1 2">
    <name type="scientific">Macrosiphum euphorbiae</name>
    <name type="common">potato aphid</name>
    <dbReference type="NCBI Taxonomy" id="13131"/>
    <lineage>
        <taxon>Eukaryota</taxon>
        <taxon>Metazoa</taxon>
        <taxon>Ecdysozoa</taxon>
        <taxon>Arthropoda</taxon>
        <taxon>Hexapoda</taxon>
        <taxon>Insecta</taxon>
        <taxon>Pterygota</taxon>
        <taxon>Neoptera</taxon>
        <taxon>Paraneoptera</taxon>
        <taxon>Hemiptera</taxon>
        <taxon>Sternorrhyncha</taxon>
        <taxon>Aphidomorpha</taxon>
        <taxon>Aphidoidea</taxon>
        <taxon>Aphididae</taxon>
        <taxon>Macrosiphini</taxon>
        <taxon>Macrosiphum</taxon>
    </lineage>
</organism>
<dbReference type="EMBL" id="CARXXK010000001">
    <property type="protein sequence ID" value="CAI6345473.1"/>
    <property type="molecule type" value="Genomic_DNA"/>
</dbReference>
<dbReference type="AlphaFoldDB" id="A0AAV0VMJ4"/>
<protein>
    <submittedName>
        <fullName evidence="1">Uncharacterized protein</fullName>
    </submittedName>
</protein>
<name>A0AAV0VMJ4_9HEMI</name>
<comment type="caution">
    <text evidence="1">The sequence shown here is derived from an EMBL/GenBank/DDBJ whole genome shotgun (WGS) entry which is preliminary data.</text>
</comment>
<proteinExistence type="predicted"/>
<gene>
    <name evidence="1" type="ORF">MEUPH1_LOCUS2481</name>
</gene>
<keyword evidence="2" id="KW-1185">Reference proteome</keyword>
<accession>A0AAV0VMJ4</accession>
<evidence type="ECO:0000313" key="1">
    <source>
        <dbReference type="EMBL" id="CAI6345473.1"/>
    </source>
</evidence>